<dbReference type="PANTHER" id="PTHR45737">
    <property type="entry name" value="VON WILLEBRAND FACTOR A DOMAIN-CONTAINING PROTEIN 5A"/>
    <property type="match status" value="1"/>
</dbReference>
<evidence type="ECO:0000313" key="3">
    <source>
        <dbReference type="EMBL" id="MFD1601145.1"/>
    </source>
</evidence>
<organism evidence="3 4">
    <name type="scientific">Flavobacterium artemisiae</name>
    <dbReference type="NCBI Taxonomy" id="2126556"/>
    <lineage>
        <taxon>Bacteria</taxon>
        <taxon>Pseudomonadati</taxon>
        <taxon>Bacteroidota</taxon>
        <taxon>Flavobacteriia</taxon>
        <taxon>Flavobacteriales</taxon>
        <taxon>Flavobacteriaceae</taxon>
        <taxon>Flavobacterium</taxon>
    </lineage>
</organism>
<dbReference type="Pfam" id="PF09906">
    <property type="entry name" value="DUF2135"/>
    <property type="match status" value="1"/>
</dbReference>
<dbReference type="Gene3D" id="1.25.40.10">
    <property type="entry name" value="Tetratricopeptide repeat domain"/>
    <property type="match status" value="1"/>
</dbReference>
<feature type="compositionally biased region" description="Polar residues" evidence="1">
    <location>
        <begin position="611"/>
        <end position="622"/>
    </location>
</feature>
<dbReference type="Proteomes" id="UP001597138">
    <property type="component" value="Unassembled WGS sequence"/>
</dbReference>
<dbReference type="InterPro" id="IPR008969">
    <property type="entry name" value="CarboxyPept-like_regulatory"/>
</dbReference>
<protein>
    <submittedName>
        <fullName evidence="3">VIT domain-containing protein</fullName>
    </submittedName>
</protein>
<dbReference type="PROSITE" id="PS51468">
    <property type="entry name" value="VIT"/>
    <property type="match status" value="1"/>
</dbReference>
<dbReference type="RefSeq" id="WP_379817234.1">
    <property type="nucleotide sequence ID" value="NZ_JBHUDZ010000001.1"/>
</dbReference>
<dbReference type="Pfam" id="PF08487">
    <property type="entry name" value="VIT"/>
    <property type="match status" value="1"/>
</dbReference>
<feature type="region of interest" description="Disordered" evidence="1">
    <location>
        <begin position="603"/>
        <end position="622"/>
    </location>
</feature>
<sequence>MKSKMFMPVDFQASLKLLFYVLLFFGTKTFAQSPELTVKGDEAEKVKMSQLIVNVKVVGNIAYTTTEMHFFNSGNRQMEAELIFPLPENVSVSRYAIDINGKMREAVPVNKNKGKQVFEAIEHRRVDPGLLEKVDGNNFRTRIYPLMPNGERIVIIGYEEELSASDKNNLAYQLVSRYPKKLEKFEINVSVLGTAASPTIAENSGEQIIFSKWNQSFQTSLKKENFQPSEKIVFTIPIKENIPSVLTQSVGGQYYFYGNTFVEGNKTAKKAPNSIGLIWDNSLSCQNRDLKKELNLLDAYFQKIKNTKVTLYFLNYTFEKQKEFSISNGNWNELKTVLENTKYDGGTRFSKINFPVHDEFLFFSDGLSSLSENILPKTNKPVYTITSSVSADFAFMNFSAMKTGAAFINLNQLNGANALDKLVNNNLKFLGVKENYTVTDLFPMKGTSVSGSFSFSGISLNPKNQITLLFGYNNEAILERKITLDASSQNTNEVTIEKLWAQKKIANLELQYDKNAEEIETVGKKYGIITKNTSLIVLENIQDYIMYDIVPPAELRVEFDRIKKQEQANNLAVQKNNWQNVDRYFSELERWWKEDIKPKPLPKPEVVKPRASNNVSQTTGSRNSQLAVGSVSGIVVDREGLPLPGATVLVLGQREGVQTDFDGKFLIKAPENSTLQVYYVGLDTNSFNIGRNNQFTITMRDTSVELESVVVTGYASQKRSMVTGSVQTISSESIAEDKDISEEITSKVSGLQVTPAPSVSADKAIESNKETNLEAKNDAIAEEESRVVESSPKKWNPDRLYLKALASAPKEKQYDLYFELRKEQERNPSFYFDVAHFFYNQGDVKKALSVISNIADLGLENHQLYKTLTYTLRQWKDYEDALFTGKQIAKWRAHEPQSLRDYALAMEDAGKYQEAFDELIKALEVNYYGEMSGQYQGVEDIILMDLNRLMAAHSGLKSGKLDKKYLAKMPIDIRVIMNWNLMDVDLDLHIIEPNGEECYFAHRNTQAGARFSKDFTQGYGPEQYLIRNAMKGKYQIKTNYFGERELTESGPATVMVEIYTTKAGKTTRTLKTIQLGKVKENEILAEIVW</sequence>
<name>A0ABW4H752_9FLAO</name>
<accession>A0ABW4H752</accession>
<dbReference type="SUPFAM" id="SSF48452">
    <property type="entry name" value="TPR-like"/>
    <property type="match status" value="1"/>
</dbReference>
<evidence type="ECO:0000313" key="4">
    <source>
        <dbReference type="Proteomes" id="UP001597138"/>
    </source>
</evidence>
<comment type="caution">
    <text evidence="3">The sequence shown here is derived from an EMBL/GenBank/DDBJ whole genome shotgun (WGS) entry which is preliminary data.</text>
</comment>
<feature type="domain" description="VIT" evidence="2">
    <location>
        <begin position="32"/>
        <end position="160"/>
    </location>
</feature>
<dbReference type="Gene3D" id="2.60.40.1120">
    <property type="entry name" value="Carboxypeptidase-like, regulatory domain"/>
    <property type="match status" value="1"/>
</dbReference>
<evidence type="ECO:0000256" key="1">
    <source>
        <dbReference type="SAM" id="MobiDB-lite"/>
    </source>
</evidence>
<dbReference type="SUPFAM" id="SSF49464">
    <property type="entry name" value="Carboxypeptidase regulatory domain-like"/>
    <property type="match status" value="1"/>
</dbReference>
<evidence type="ECO:0000259" key="2">
    <source>
        <dbReference type="PROSITE" id="PS51468"/>
    </source>
</evidence>
<dbReference type="EMBL" id="JBHUDZ010000001">
    <property type="protein sequence ID" value="MFD1601145.1"/>
    <property type="molecule type" value="Genomic_DNA"/>
</dbReference>
<dbReference type="InterPro" id="IPR011990">
    <property type="entry name" value="TPR-like_helical_dom_sf"/>
</dbReference>
<keyword evidence="4" id="KW-1185">Reference proteome</keyword>
<dbReference type="Pfam" id="PF13715">
    <property type="entry name" value="CarbopepD_reg_2"/>
    <property type="match status" value="1"/>
</dbReference>
<gene>
    <name evidence="3" type="ORF">ACFSC2_00170</name>
</gene>
<dbReference type="InterPro" id="IPR019220">
    <property type="entry name" value="DUF2135"/>
</dbReference>
<dbReference type="PANTHER" id="PTHR45737:SF6">
    <property type="entry name" value="VON WILLEBRAND FACTOR A DOMAIN-CONTAINING PROTEIN 5A"/>
    <property type="match status" value="1"/>
</dbReference>
<proteinExistence type="predicted"/>
<reference evidence="4" key="1">
    <citation type="journal article" date="2019" name="Int. J. Syst. Evol. Microbiol.">
        <title>The Global Catalogue of Microorganisms (GCM) 10K type strain sequencing project: providing services to taxonomists for standard genome sequencing and annotation.</title>
        <authorList>
            <consortium name="The Broad Institute Genomics Platform"/>
            <consortium name="The Broad Institute Genome Sequencing Center for Infectious Disease"/>
            <person name="Wu L."/>
            <person name="Ma J."/>
        </authorList>
    </citation>
    <scope>NUCLEOTIDE SEQUENCE [LARGE SCALE GENOMIC DNA]</scope>
    <source>
        <strain evidence="4">CCUG 70865</strain>
    </source>
</reference>
<dbReference type="InterPro" id="IPR013694">
    <property type="entry name" value="VIT"/>
</dbReference>